<protein>
    <submittedName>
        <fullName evidence="3">Oxidoreductase</fullName>
    </submittedName>
    <submittedName>
        <fullName evidence="4">Predicted dehydrogenase</fullName>
    </submittedName>
</protein>
<evidence type="ECO:0000313" key="6">
    <source>
        <dbReference type="Proteomes" id="UP000182312"/>
    </source>
</evidence>
<evidence type="ECO:0000313" key="4">
    <source>
        <dbReference type="EMBL" id="SFA60150.1"/>
    </source>
</evidence>
<evidence type="ECO:0000313" key="3">
    <source>
        <dbReference type="EMBL" id="KGJ02859.1"/>
    </source>
</evidence>
<dbReference type="GO" id="GO:0000166">
    <property type="term" value="F:nucleotide binding"/>
    <property type="evidence" value="ECO:0007669"/>
    <property type="project" value="InterPro"/>
</dbReference>
<dbReference type="PANTHER" id="PTHR43377:SF8">
    <property type="entry name" value="BLR3664 PROTEIN"/>
    <property type="match status" value="1"/>
</dbReference>
<accession>A0A099EX89</accession>
<dbReference type="SUPFAM" id="SSF51735">
    <property type="entry name" value="NAD(P)-binding Rossmann-fold domains"/>
    <property type="match status" value="1"/>
</dbReference>
<keyword evidence="5" id="KW-1185">Reference proteome</keyword>
<dbReference type="eggNOG" id="COG0673">
    <property type="taxonomic scope" value="Bacteria"/>
</dbReference>
<dbReference type="STRING" id="376733.SAMN04487972_1275"/>
<gene>
    <name evidence="3" type="ORF">IT41_16300</name>
    <name evidence="4" type="ORF">SAMN04487972_1275</name>
</gene>
<dbReference type="Pfam" id="PF22725">
    <property type="entry name" value="GFO_IDH_MocA_C3"/>
    <property type="match status" value="1"/>
</dbReference>
<dbReference type="Gene3D" id="3.40.50.720">
    <property type="entry name" value="NAD(P)-binding Rossmann-like Domain"/>
    <property type="match status" value="1"/>
</dbReference>
<feature type="domain" description="Gfo/Idh/MocA-like oxidoreductase N-terminal" evidence="1">
    <location>
        <begin position="9"/>
        <end position="122"/>
    </location>
</feature>
<dbReference type="PANTHER" id="PTHR43377">
    <property type="entry name" value="BILIVERDIN REDUCTASE A"/>
    <property type="match status" value="1"/>
</dbReference>
<dbReference type="SUPFAM" id="SSF55347">
    <property type="entry name" value="Glyceraldehyde-3-phosphate dehydrogenase-like, C-terminal domain"/>
    <property type="match status" value="1"/>
</dbReference>
<dbReference type="InterPro" id="IPR051450">
    <property type="entry name" value="Gfo/Idh/MocA_Oxidoreductases"/>
</dbReference>
<reference evidence="3 5" key="1">
    <citation type="submission" date="2014-09" db="EMBL/GenBank/DDBJ databases">
        <authorList>
            <person name="McGinnis J.M."/>
            <person name="Wolfgang W.J."/>
        </authorList>
    </citation>
    <scope>NUCLEOTIDE SEQUENCE [LARGE SCALE GENOMIC DNA]</scope>
    <source>
        <strain evidence="3 5">JCM 14014</strain>
    </source>
</reference>
<dbReference type="Pfam" id="PF01408">
    <property type="entry name" value="GFO_IDH_MocA"/>
    <property type="match status" value="1"/>
</dbReference>
<dbReference type="Gene3D" id="3.30.360.10">
    <property type="entry name" value="Dihydrodipicolinate Reductase, domain 2"/>
    <property type="match status" value="1"/>
</dbReference>
<dbReference type="InterPro" id="IPR055170">
    <property type="entry name" value="GFO_IDH_MocA-like_dom"/>
</dbReference>
<dbReference type="Proteomes" id="UP000029846">
    <property type="component" value="Unassembled WGS sequence"/>
</dbReference>
<evidence type="ECO:0000259" key="2">
    <source>
        <dbReference type="Pfam" id="PF22725"/>
    </source>
</evidence>
<evidence type="ECO:0000259" key="1">
    <source>
        <dbReference type="Pfam" id="PF01408"/>
    </source>
</evidence>
<dbReference type="RefSeq" id="WP_036743199.1">
    <property type="nucleotide sequence ID" value="NZ_FOJO01000027.1"/>
</dbReference>
<proteinExistence type="predicted"/>
<dbReference type="InterPro" id="IPR000683">
    <property type="entry name" value="Gfo/Idh/MocA-like_OxRdtase_N"/>
</dbReference>
<dbReference type="OrthoDB" id="9792935at2"/>
<dbReference type="Proteomes" id="UP000182312">
    <property type="component" value="Unassembled WGS sequence"/>
</dbReference>
<feature type="domain" description="GFO/IDH/MocA-like oxidoreductase" evidence="2">
    <location>
        <begin position="131"/>
        <end position="265"/>
    </location>
</feature>
<organism evidence="3 5">
    <name type="scientific">Paracoccus halophilus</name>
    <dbReference type="NCBI Taxonomy" id="376733"/>
    <lineage>
        <taxon>Bacteria</taxon>
        <taxon>Pseudomonadati</taxon>
        <taxon>Pseudomonadota</taxon>
        <taxon>Alphaproteobacteria</taxon>
        <taxon>Rhodobacterales</taxon>
        <taxon>Paracoccaceae</taxon>
        <taxon>Paracoccus</taxon>
    </lineage>
</organism>
<evidence type="ECO:0000313" key="5">
    <source>
        <dbReference type="Proteomes" id="UP000029846"/>
    </source>
</evidence>
<reference evidence="3 5" key="2">
    <citation type="submission" date="2014-10" db="EMBL/GenBank/DDBJ databases">
        <title>Paracoccus sanguinis sp. nov., isolated from clinical specimens of New York State patients.</title>
        <authorList>
            <person name="Mingle L.A."/>
            <person name="Cole J.A."/>
            <person name="Lapierre P."/>
            <person name="Musser K.A."/>
        </authorList>
    </citation>
    <scope>NUCLEOTIDE SEQUENCE [LARGE SCALE GENOMIC DNA]</scope>
    <source>
        <strain evidence="3 5">JCM 14014</strain>
    </source>
</reference>
<dbReference type="AlphaFoldDB" id="A0A099EX89"/>
<name>A0A099EX89_9RHOB</name>
<dbReference type="EMBL" id="FOJO01000027">
    <property type="protein sequence ID" value="SFA60150.1"/>
    <property type="molecule type" value="Genomic_DNA"/>
</dbReference>
<reference evidence="4 6" key="3">
    <citation type="submission" date="2016-10" db="EMBL/GenBank/DDBJ databases">
        <authorList>
            <person name="de Groot N.N."/>
        </authorList>
    </citation>
    <scope>NUCLEOTIDE SEQUENCE [LARGE SCALE GENOMIC DNA]</scope>
    <source>
        <strain evidence="4 6">CGMCC 1.6117</strain>
    </source>
</reference>
<dbReference type="InterPro" id="IPR036291">
    <property type="entry name" value="NAD(P)-bd_dom_sf"/>
</dbReference>
<dbReference type="EMBL" id="JRKN01000030">
    <property type="protein sequence ID" value="KGJ02859.1"/>
    <property type="molecule type" value="Genomic_DNA"/>
</dbReference>
<sequence>MQSPADSLAIAVAGAGAIGRKHIVALGTSRAARLGAIVDPSDDAAELAASLGVPYHKGLADLTGVAGVVLATPTALHLQQGLECVAMGLPALIEKPVTASAPDALVLADAAEAAGVPMLVGHHRRHNPRIARARELVQSGAIGRVVAVQASVMLCKPDDYFAPEWRRQPGAGPVLTNLIHDIDFLRHIVGEIADVQAVQSNALRGFAVEDTAAAILRFENGALGTVTVSDTAAAPWSWELTSAENPDYPPTGQSCTWISGTHGALELPSLRMWRHQDGPRGWFTPLGAHEADVQDADPLLLQIDHFAAVIRGEAAPLVSLRDAARSVAVVDAIRRAAGTAGRETIMEREIQ</sequence>